<protein>
    <submittedName>
        <fullName evidence="1">Uncharacterized protein</fullName>
    </submittedName>
</protein>
<name>A0A484FRW1_COLOR</name>
<dbReference type="OrthoDB" id="4806033at2759"/>
<organism evidence="1 2">
    <name type="scientific">Colletotrichum orbiculare (strain 104-T / ATCC 96160 / CBS 514.97 / LARS 414 / MAFF 240422)</name>
    <name type="common">Cucumber anthracnose fungus</name>
    <name type="synonym">Colletotrichum lagenarium</name>
    <dbReference type="NCBI Taxonomy" id="1213857"/>
    <lineage>
        <taxon>Eukaryota</taxon>
        <taxon>Fungi</taxon>
        <taxon>Dikarya</taxon>
        <taxon>Ascomycota</taxon>
        <taxon>Pezizomycotina</taxon>
        <taxon>Sordariomycetes</taxon>
        <taxon>Hypocreomycetidae</taxon>
        <taxon>Glomerellales</taxon>
        <taxon>Glomerellaceae</taxon>
        <taxon>Colletotrichum</taxon>
        <taxon>Colletotrichum orbiculare species complex</taxon>
    </lineage>
</organism>
<reference evidence="2" key="1">
    <citation type="journal article" date="2013" name="New Phytol.">
        <title>Comparative genomic and transcriptomic analyses reveal the hemibiotrophic stage shift of Colletotrichum fungi.</title>
        <authorList>
            <person name="Gan P."/>
            <person name="Ikeda K."/>
            <person name="Irieda H."/>
            <person name="Narusaka M."/>
            <person name="O'Connell R.J."/>
            <person name="Narusaka Y."/>
            <person name="Takano Y."/>
            <person name="Kubo Y."/>
            <person name="Shirasu K."/>
        </authorList>
    </citation>
    <scope>NUCLEOTIDE SEQUENCE [LARGE SCALE GENOMIC DNA]</scope>
    <source>
        <strain evidence="2">104-T / ATCC 96160 / CBS 514.97 / LARS 414 / MAFF 240422</strain>
    </source>
</reference>
<reference evidence="2" key="2">
    <citation type="journal article" date="2019" name="Mol. Plant Microbe Interact.">
        <title>Genome sequence resources for four phytopathogenic fungi from the Colletotrichum orbiculare species complex.</title>
        <authorList>
            <person name="Gan P."/>
            <person name="Tsushima A."/>
            <person name="Narusaka M."/>
            <person name="Narusaka Y."/>
            <person name="Takano Y."/>
            <person name="Kubo Y."/>
            <person name="Shirasu K."/>
        </authorList>
    </citation>
    <scope>GENOME REANNOTATION</scope>
    <source>
        <strain evidence="2">104-T / ATCC 96160 / CBS 514.97 / LARS 414 / MAFF 240422</strain>
    </source>
</reference>
<sequence>MPSSQESTGTGLGTVPYDVFLNIIDMFIKDAQRCLASTSWMIQYNHDTPSRLVVVDHTLSNGENPPSKSSVQLSRWFNIRVPSQINQMTRAMVHRHFIRASSLDPRGNRTVDAWVRPEKDYFVPFFGNHMHELLNLERHFQQAIFLPTPEAAPLLEAIQRVIVPQGCYFCHTNARALAALATLPNLRKIFMDVGHYFPQSERAHFHHSTGPIKHEVFPELSIWSISHGHSFEKVYRPLKNRRIPLYGTVSGMERPLVEIYTSKGQLRFKYIPSECACCSMD</sequence>
<proteinExistence type="predicted"/>
<dbReference type="EMBL" id="AMCV02000015">
    <property type="protein sequence ID" value="TDZ21189.1"/>
    <property type="molecule type" value="Genomic_DNA"/>
</dbReference>
<evidence type="ECO:0000313" key="2">
    <source>
        <dbReference type="Proteomes" id="UP000014480"/>
    </source>
</evidence>
<gene>
    <name evidence="1" type="ORF">Cob_v005715</name>
</gene>
<keyword evidence="2" id="KW-1185">Reference proteome</keyword>
<comment type="caution">
    <text evidence="1">The sequence shown here is derived from an EMBL/GenBank/DDBJ whole genome shotgun (WGS) entry which is preliminary data.</text>
</comment>
<accession>A0A484FRW1</accession>
<evidence type="ECO:0000313" key="1">
    <source>
        <dbReference type="EMBL" id="TDZ21189.1"/>
    </source>
</evidence>
<dbReference type="AlphaFoldDB" id="A0A484FRW1"/>
<dbReference type="Proteomes" id="UP000014480">
    <property type="component" value="Unassembled WGS sequence"/>
</dbReference>